<keyword evidence="8" id="KW-1185">Reference proteome</keyword>
<evidence type="ECO:0000256" key="4">
    <source>
        <dbReference type="ARBA" id="ARBA00023163"/>
    </source>
</evidence>
<keyword evidence="4" id="KW-0804">Transcription</keyword>
<evidence type="ECO:0000256" key="2">
    <source>
        <dbReference type="ARBA" id="ARBA00023015"/>
    </source>
</evidence>
<accession>A0ABR0ZB77</accession>
<keyword evidence="2" id="KW-0805">Transcription regulation</keyword>
<dbReference type="Proteomes" id="UP001369086">
    <property type="component" value="Unassembled WGS sequence"/>
</dbReference>
<evidence type="ECO:0000256" key="5">
    <source>
        <dbReference type="ARBA" id="ARBA00023242"/>
    </source>
</evidence>
<feature type="domain" description="IRF tryptophan pentad repeat" evidence="6">
    <location>
        <begin position="13"/>
        <end position="121"/>
    </location>
</feature>
<evidence type="ECO:0000259" key="6">
    <source>
        <dbReference type="PROSITE" id="PS51507"/>
    </source>
</evidence>
<keyword evidence="3" id="KW-0238">DNA-binding</keyword>
<dbReference type="SUPFAM" id="SSF46785">
    <property type="entry name" value="Winged helix' DNA-binding domain"/>
    <property type="match status" value="1"/>
</dbReference>
<dbReference type="Pfam" id="PF00605">
    <property type="entry name" value="IRF"/>
    <property type="match status" value="1"/>
</dbReference>
<dbReference type="PROSITE" id="PS51507">
    <property type="entry name" value="IRF_2"/>
    <property type="match status" value="1"/>
</dbReference>
<dbReference type="InterPro" id="IPR001346">
    <property type="entry name" value="Interferon_reg_fact_DNA-bd_dom"/>
</dbReference>
<protein>
    <submittedName>
        <fullName evidence="7">Interferon regulatory factor 1-like</fullName>
    </submittedName>
</protein>
<comment type="caution">
    <text evidence="7">The sequence shown here is derived from an EMBL/GenBank/DDBJ whole genome shotgun (WGS) entry which is preliminary data.</text>
</comment>
<dbReference type="PANTHER" id="PTHR11949">
    <property type="entry name" value="INTERFERON REGULATORY FACTOR"/>
    <property type="match status" value="1"/>
</dbReference>
<evidence type="ECO:0000256" key="1">
    <source>
        <dbReference type="ARBA" id="ARBA00004123"/>
    </source>
</evidence>
<comment type="subcellular location">
    <subcellularLocation>
        <location evidence="1">Nucleus</location>
    </subcellularLocation>
</comment>
<proteinExistence type="predicted"/>
<dbReference type="CDD" id="cd00103">
    <property type="entry name" value="IRF"/>
    <property type="match status" value="1"/>
</dbReference>
<name>A0ABR0ZB77_HUSHU</name>
<dbReference type="InterPro" id="IPR036388">
    <property type="entry name" value="WH-like_DNA-bd_sf"/>
</dbReference>
<reference evidence="7 8" key="1">
    <citation type="submission" date="2021-05" db="EMBL/GenBank/DDBJ databases">
        <authorList>
            <person name="Zahm M."/>
            <person name="Klopp C."/>
            <person name="Cabau C."/>
            <person name="Kuhl H."/>
            <person name="Suciu R."/>
            <person name="Ciorpac M."/>
            <person name="Holostenco D."/>
            <person name="Gessner J."/>
            <person name="Wuertz S."/>
            <person name="Hohne C."/>
            <person name="Stock M."/>
            <person name="Gislard M."/>
            <person name="Lluch J."/>
            <person name="Milhes M."/>
            <person name="Lampietro C."/>
            <person name="Lopez Roques C."/>
            <person name="Donnadieu C."/>
            <person name="Du K."/>
            <person name="Schartl M."/>
            <person name="Guiguen Y."/>
        </authorList>
    </citation>
    <scope>NUCLEOTIDE SEQUENCE [LARGE SCALE GENOMIC DNA]</scope>
    <source>
        <strain evidence="7">Hh-F2</strain>
        <tissue evidence="7">Blood</tissue>
    </source>
</reference>
<dbReference type="InterPro" id="IPR036390">
    <property type="entry name" value="WH_DNA-bd_sf"/>
</dbReference>
<evidence type="ECO:0000313" key="8">
    <source>
        <dbReference type="Proteomes" id="UP001369086"/>
    </source>
</evidence>
<sequence>MKTTRQKEMYQGRLRLRPWLEEQIRSNKYPGLEWVDEKSGMFQIPWKHAARQGWNIEKDASLFRNWAMHTGKYKPGIDNPDPKTWKANFRCALNSLPDVKELHNKSIKKGNNAFRVYLLLPSFKIPKKRKVVKEEMYSEMQTAQDCSYYPSDIPRTDCCHPLEEFNVAFSKYLDASNMQSRYNPAACHSINSYCPIQTMKTQSPASQSLSSSFTDKEANKVSSSIQDEHSDTIQQIVEHLTNMDQWNDSYGNSKNSNSFVTSPWLSFFNEGIGQPGHSTQADFSMRNEVQKPLFPDHLCSHSTMISSK</sequence>
<dbReference type="PRINTS" id="PR00267">
    <property type="entry name" value="INTFRNREGFCT"/>
</dbReference>
<dbReference type="PROSITE" id="PS00601">
    <property type="entry name" value="IRF_1"/>
    <property type="match status" value="1"/>
</dbReference>
<evidence type="ECO:0000313" key="7">
    <source>
        <dbReference type="EMBL" id="KAK6481939.1"/>
    </source>
</evidence>
<organism evidence="7 8">
    <name type="scientific">Huso huso</name>
    <name type="common">Beluga</name>
    <name type="synonym">Acipenser huso</name>
    <dbReference type="NCBI Taxonomy" id="61971"/>
    <lineage>
        <taxon>Eukaryota</taxon>
        <taxon>Metazoa</taxon>
        <taxon>Chordata</taxon>
        <taxon>Craniata</taxon>
        <taxon>Vertebrata</taxon>
        <taxon>Euteleostomi</taxon>
        <taxon>Actinopterygii</taxon>
        <taxon>Chondrostei</taxon>
        <taxon>Acipenseriformes</taxon>
        <taxon>Acipenseridae</taxon>
        <taxon>Huso</taxon>
    </lineage>
</organism>
<dbReference type="PANTHER" id="PTHR11949:SF50">
    <property type="entry name" value="INTERFERON REGULATORY FACTOR"/>
    <property type="match status" value="1"/>
</dbReference>
<keyword evidence="5" id="KW-0539">Nucleus</keyword>
<dbReference type="InterPro" id="IPR019817">
    <property type="entry name" value="Interferon_reg_fac_CS"/>
</dbReference>
<dbReference type="SMART" id="SM00348">
    <property type="entry name" value="IRF"/>
    <property type="match status" value="1"/>
</dbReference>
<dbReference type="Gene3D" id="1.10.10.10">
    <property type="entry name" value="Winged helix-like DNA-binding domain superfamily/Winged helix DNA-binding domain"/>
    <property type="match status" value="1"/>
</dbReference>
<dbReference type="EMBL" id="JAHFZB010000014">
    <property type="protein sequence ID" value="KAK6481939.1"/>
    <property type="molecule type" value="Genomic_DNA"/>
</dbReference>
<gene>
    <name evidence="7" type="ORF">HHUSO_G16472</name>
</gene>
<evidence type="ECO:0000256" key="3">
    <source>
        <dbReference type="ARBA" id="ARBA00023125"/>
    </source>
</evidence>